<evidence type="ECO:0000313" key="1">
    <source>
        <dbReference type="EMBL" id="EIE91489.1"/>
    </source>
</evidence>
<protein>
    <submittedName>
        <fullName evidence="1">Uncharacterized protein</fullName>
    </submittedName>
</protein>
<keyword evidence="2" id="KW-1185">Reference proteome</keyword>
<dbReference type="RefSeq" id="XP_067526885.1">
    <property type="nucleotide sequence ID" value="XM_067670784.1"/>
</dbReference>
<dbReference type="AlphaFoldDB" id="I1CSQ9"/>
<gene>
    <name evidence="1" type="ORF">RO3G_16200</name>
</gene>
<reference evidence="1 2" key="1">
    <citation type="journal article" date="2009" name="PLoS Genet.">
        <title>Genomic analysis of the basal lineage fungus Rhizopus oryzae reveals a whole-genome duplication.</title>
        <authorList>
            <person name="Ma L.-J."/>
            <person name="Ibrahim A.S."/>
            <person name="Skory C."/>
            <person name="Grabherr M.G."/>
            <person name="Burger G."/>
            <person name="Butler M."/>
            <person name="Elias M."/>
            <person name="Idnurm A."/>
            <person name="Lang B.F."/>
            <person name="Sone T."/>
            <person name="Abe A."/>
            <person name="Calvo S.E."/>
            <person name="Corrochano L.M."/>
            <person name="Engels R."/>
            <person name="Fu J."/>
            <person name="Hansberg W."/>
            <person name="Kim J.-M."/>
            <person name="Kodira C.D."/>
            <person name="Koehrsen M.J."/>
            <person name="Liu B."/>
            <person name="Miranda-Saavedra D."/>
            <person name="O'Leary S."/>
            <person name="Ortiz-Castellanos L."/>
            <person name="Poulter R."/>
            <person name="Rodriguez-Romero J."/>
            <person name="Ruiz-Herrera J."/>
            <person name="Shen Y.-Q."/>
            <person name="Zeng Q."/>
            <person name="Galagan J."/>
            <person name="Birren B.W."/>
            <person name="Cuomo C.A."/>
            <person name="Wickes B.L."/>
        </authorList>
    </citation>
    <scope>NUCLEOTIDE SEQUENCE [LARGE SCALE GENOMIC DNA]</scope>
    <source>
        <strain evidence="2">RA 99-880 / ATCC MYA-4621 / FGSC 9543 / NRRL 43880</strain>
    </source>
</reference>
<organism evidence="1 2">
    <name type="scientific">Rhizopus delemar (strain RA 99-880 / ATCC MYA-4621 / FGSC 9543 / NRRL 43880)</name>
    <name type="common">Mucormycosis agent</name>
    <name type="synonym">Rhizopus arrhizus var. delemar</name>
    <dbReference type="NCBI Taxonomy" id="246409"/>
    <lineage>
        <taxon>Eukaryota</taxon>
        <taxon>Fungi</taxon>
        <taxon>Fungi incertae sedis</taxon>
        <taxon>Mucoromycota</taxon>
        <taxon>Mucoromycotina</taxon>
        <taxon>Mucoromycetes</taxon>
        <taxon>Mucorales</taxon>
        <taxon>Mucorineae</taxon>
        <taxon>Rhizopodaceae</taxon>
        <taxon>Rhizopus</taxon>
    </lineage>
</organism>
<name>I1CSQ9_RHIO9</name>
<dbReference type="InParanoid" id="I1CSQ9"/>
<dbReference type="GeneID" id="93623165"/>
<dbReference type="Proteomes" id="UP000009138">
    <property type="component" value="Unassembled WGS sequence"/>
</dbReference>
<proteinExistence type="predicted"/>
<dbReference type="EMBL" id="CH476750">
    <property type="protein sequence ID" value="EIE91489.1"/>
    <property type="molecule type" value="Genomic_DNA"/>
</dbReference>
<evidence type="ECO:0000313" key="2">
    <source>
        <dbReference type="Proteomes" id="UP000009138"/>
    </source>
</evidence>
<accession>I1CSQ9</accession>
<sequence length="137" mass="15686">MLPIVPLKQGVYFLLRVRRTLAVNSRFFSSNSPNLRKHGSINDLTTQDKLLQLLTSKKQPSNTRLIAEIHKFNINSSIRQQARSLGIKDELFKEISTTFLQRVLAEKIPHCSLNELHLGYQSKGSSGIMRRGTFYMI</sequence>
<dbReference type="VEuPathDB" id="FungiDB:RO3G_16200"/>